<sequence>MAGKDRWWVLDWNTPSIEFYRALGAEPMDAWTVFRLDGAALHSLGTKAE</sequence>
<reference evidence="1 2" key="1">
    <citation type="submission" date="2020-08" db="EMBL/GenBank/DDBJ databases">
        <title>Sequencing the genomes of 1000 actinobacteria strains.</title>
        <authorList>
            <person name="Klenk H.-P."/>
        </authorList>
    </citation>
    <scope>NUCLEOTIDE SEQUENCE [LARGE SCALE GENOMIC DNA]</scope>
    <source>
        <strain evidence="1 2">DSM 44593</strain>
    </source>
</reference>
<gene>
    <name evidence="1" type="ORF">HNR25_001467</name>
</gene>
<dbReference type="Proteomes" id="UP000578077">
    <property type="component" value="Unassembled WGS sequence"/>
</dbReference>
<keyword evidence="2" id="KW-1185">Reference proteome</keyword>
<accession>A0A841E3V8</accession>
<proteinExistence type="predicted"/>
<dbReference type="Gene3D" id="3.40.630.30">
    <property type="match status" value="1"/>
</dbReference>
<protein>
    <recommendedName>
        <fullName evidence="3">N-acetyltransferase domain-containing protein</fullName>
    </recommendedName>
</protein>
<dbReference type="EMBL" id="JACHLY010000001">
    <property type="protein sequence ID" value="MBB5997716.1"/>
    <property type="molecule type" value="Genomic_DNA"/>
</dbReference>
<dbReference type="SUPFAM" id="SSF55729">
    <property type="entry name" value="Acyl-CoA N-acyltransferases (Nat)"/>
    <property type="match status" value="1"/>
</dbReference>
<dbReference type="RefSeq" id="WP_376767482.1">
    <property type="nucleotide sequence ID" value="NZ_BAABKT010000005.1"/>
</dbReference>
<evidence type="ECO:0000313" key="2">
    <source>
        <dbReference type="Proteomes" id="UP000578077"/>
    </source>
</evidence>
<evidence type="ECO:0008006" key="3">
    <source>
        <dbReference type="Google" id="ProtNLM"/>
    </source>
</evidence>
<dbReference type="AlphaFoldDB" id="A0A841E3V8"/>
<comment type="caution">
    <text evidence="1">The sequence shown here is derived from an EMBL/GenBank/DDBJ whole genome shotgun (WGS) entry which is preliminary data.</text>
</comment>
<dbReference type="InterPro" id="IPR016181">
    <property type="entry name" value="Acyl_CoA_acyltransferase"/>
</dbReference>
<name>A0A841E3V8_9ACTN</name>
<evidence type="ECO:0000313" key="1">
    <source>
        <dbReference type="EMBL" id="MBB5997716.1"/>
    </source>
</evidence>
<organism evidence="1 2">
    <name type="scientific">Streptomonospora salina</name>
    <dbReference type="NCBI Taxonomy" id="104205"/>
    <lineage>
        <taxon>Bacteria</taxon>
        <taxon>Bacillati</taxon>
        <taxon>Actinomycetota</taxon>
        <taxon>Actinomycetes</taxon>
        <taxon>Streptosporangiales</taxon>
        <taxon>Nocardiopsidaceae</taxon>
        <taxon>Streptomonospora</taxon>
    </lineage>
</organism>